<evidence type="ECO:0000256" key="6">
    <source>
        <dbReference type="SAM" id="Phobius"/>
    </source>
</evidence>
<feature type="transmembrane region" description="Helical" evidence="6">
    <location>
        <begin position="418"/>
        <end position="440"/>
    </location>
</feature>
<feature type="transmembrane region" description="Helical" evidence="6">
    <location>
        <begin position="146"/>
        <end position="165"/>
    </location>
</feature>
<sequence>MAISQPASRGHAPDRDPEKRLNLDTSSPDTNHDENVPAPNSTQPRPSGTVTGTSDKIELKEEDALDELGFSFSTWKKWTILTVIFLVQTSMNFNTSLYSNGLGGISEEFGVSAQAARVGAAIFLVAYAFGCELWAPWSEEFGRKPILQLSLFLVNIWCLPVALAPNFGSLLVGRALGGLSSAGGSVTLGMIADIFEPDDQQYAVAYIVFSSVGGSILGPIIGGFVEAYLDWKWTIWIQLIFGGFVQILHLVFVPETRTTILLDRIAKKRRESGISPNVYGPNELQPFWQRFTVKELIWTWIRPFRMFLTEPIVLTLSLLSGFADALIFMQIQSFALVYRQWGFSTVQLGLSFIPIGIGYVIAWLSFVPAIRRNRKERALKPTSEHAQYESRLWWLLWTAPCLPIGLIIFAWTSGGPPVHWIGTMFGSALIGIANYAIYMATIDYMLCAYGPYSASATGGNGWARDFLAGVLTVPATPFYTNIGGAHHLEIASTILFAISLLLVGAVYAIYFYGPALRKRSPFAENLASKVTSVQNGHLHRRVSRLSSEEMGVDAFHQHQRHDETKSSSTPSPAVGEVTLR</sequence>
<evidence type="ECO:0000259" key="7">
    <source>
        <dbReference type="PROSITE" id="PS50850"/>
    </source>
</evidence>
<feature type="compositionally biased region" description="Polar residues" evidence="5">
    <location>
        <begin position="38"/>
        <end position="54"/>
    </location>
</feature>
<feature type="transmembrane region" description="Helical" evidence="6">
    <location>
        <begin position="312"/>
        <end position="331"/>
    </location>
</feature>
<feature type="transmembrane region" description="Helical" evidence="6">
    <location>
        <begin position="78"/>
        <end position="95"/>
    </location>
</feature>
<dbReference type="FunFam" id="1.20.1250.20:FF:000088">
    <property type="entry name" value="MFS multidrug transporter, putative"/>
    <property type="match status" value="1"/>
</dbReference>
<feature type="transmembrane region" description="Helical" evidence="6">
    <location>
        <begin position="491"/>
        <end position="512"/>
    </location>
</feature>
<feature type="transmembrane region" description="Helical" evidence="6">
    <location>
        <begin position="392"/>
        <end position="412"/>
    </location>
</feature>
<keyword evidence="9" id="KW-1185">Reference proteome</keyword>
<dbReference type="PROSITE" id="PS50850">
    <property type="entry name" value="MFS"/>
    <property type="match status" value="1"/>
</dbReference>
<feature type="region of interest" description="Disordered" evidence="5">
    <location>
        <begin position="555"/>
        <end position="580"/>
    </location>
</feature>
<feature type="transmembrane region" description="Helical" evidence="6">
    <location>
        <begin position="115"/>
        <end position="134"/>
    </location>
</feature>
<feature type="domain" description="Major facilitator superfamily (MFS) profile" evidence="7">
    <location>
        <begin position="80"/>
        <end position="516"/>
    </location>
</feature>
<evidence type="ECO:0000313" key="8">
    <source>
        <dbReference type="EMBL" id="KAK4463957.1"/>
    </source>
</evidence>
<feature type="compositionally biased region" description="Basic and acidic residues" evidence="5">
    <location>
        <begin position="11"/>
        <end position="22"/>
    </location>
</feature>
<dbReference type="InterPro" id="IPR020846">
    <property type="entry name" value="MFS_dom"/>
</dbReference>
<feature type="transmembrane region" description="Helical" evidence="6">
    <location>
        <begin position="204"/>
        <end position="229"/>
    </location>
</feature>
<dbReference type="SUPFAM" id="SSF103473">
    <property type="entry name" value="MFS general substrate transporter"/>
    <property type="match status" value="1"/>
</dbReference>
<dbReference type="InterPro" id="IPR011701">
    <property type="entry name" value="MFS"/>
</dbReference>
<comment type="caution">
    <text evidence="8">The sequence shown here is derived from an EMBL/GenBank/DDBJ whole genome shotgun (WGS) entry which is preliminary data.</text>
</comment>
<keyword evidence="4 6" id="KW-0472">Membrane</keyword>
<dbReference type="GO" id="GO:0022857">
    <property type="term" value="F:transmembrane transporter activity"/>
    <property type="evidence" value="ECO:0007669"/>
    <property type="project" value="InterPro"/>
</dbReference>
<evidence type="ECO:0000256" key="2">
    <source>
        <dbReference type="ARBA" id="ARBA00022692"/>
    </source>
</evidence>
<feature type="transmembrane region" description="Helical" evidence="6">
    <location>
        <begin position="171"/>
        <end position="192"/>
    </location>
</feature>
<accession>A0AAV9HWS7</accession>
<dbReference type="PANTHER" id="PTHR23502">
    <property type="entry name" value="MAJOR FACILITATOR SUPERFAMILY"/>
    <property type="match status" value="1"/>
</dbReference>
<dbReference type="Pfam" id="PF07690">
    <property type="entry name" value="MFS_1"/>
    <property type="match status" value="1"/>
</dbReference>
<keyword evidence="3 6" id="KW-1133">Transmembrane helix</keyword>
<dbReference type="PANTHER" id="PTHR23502:SF13">
    <property type="entry name" value="MULTIDRUG TRANSPORTER, PUTATIVE (AFU_ORTHOLOGUE AFUA_2G12550)-RELATED"/>
    <property type="match status" value="1"/>
</dbReference>
<evidence type="ECO:0000256" key="4">
    <source>
        <dbReference type="ARBA" id="ARBA00023136"/>
    </source>
</evidence>
<dbReference type="Proteomes" id="UP001321749">
    <property type="component" value="Unassembled WGS sequence"/>
</dbReference>
<dbReference type="InterPro" id="IPR036259">
    <property type="entry name" value="MFS_trans_sf"/>
</dbReference>
<keyword evidence="2 6" id="KW-0812">Transmembrane</keyword>
<dbReference type="AlphaFoldDB" id="A0AAV9HWS7"/>
<evidence type="ECO:0000256" key="5">
    <source>
        <dbReference type="SAM" id="MobiDB-lite"/>
    </source>
</evidence>
<protein>
    <submittedName>
        <fullName evidence="8">MFS transporter</fullName>
    </submittedName>
</protein>
<feature type="transmembrane region" description="Helical" evidence="6">
    <location>
        <begin position="351"/>
        <end position="371"/>
    </location>
</feature>
<comment type="subcellular location">
    <subcellularLocation>
        <location evidence="1">Membrane</location>
        <topology evidence="1">Multi-pass membrane protein</topology>
    </subcellularLocation>
</comment>
<evidence type="ECO:0000256" key="3">
    <source>
        <dbReference type="ARBA" id="ARBA00022989"/>
    </source>
</evidence>
<dbReference type="Gene3D" id="1.20.1250.20">
    <property type="entry name" value="MFS general substrate transporter like domains"/>
    <property type="match status" value="1"/>
</dbReference>
<feature type="transmembrane region" description="Helical" evidence="6">
    <location>
        <begin position="235"/>
        <end position="254"/>
    </location>
</feature>
<reference evidence="8" key="1">
    <citation type="journal article" date="2023" name="Mol. Phylogenet. Evol.">
        <title>Genome-scale phylogeny and comparative genomics of the fungal order Sordariales.</title>
        <authorList>
            <person name="Hensen N."/>
            <person name="Bonometti L."/>
            <person name="Westerberg I."/>
            <person name="Brannstrom I.O."/>
            <person name="Guillou S."/>
            <person name="Cros-Aarteil S."/>
            <person name="Calhoun S."/>
            <person name="Haridas S."/>
            <person name="Kuo A."/>
            <person name="Mondo S."/>
            <person name="Pangilinan J."/>
            <person name="Riley R."/>
            <person name="LaButti K."/>
            <person name="Andreopoulos B."/>
            <person name="Lipzen A."/>
            <person name="Chen C."/>
            <person name="Yan M."/>
            <person name="Daum C."/>
            <person name="Ng V."/>
            <person name="Clum A."/>
            <person name="Steindorff A."/>
            <person name="Ohm R.A."/>
            <person name="Martin F."/>
            <person name="Silar P."/>
            <person name="Natvig D.O."/>
            <person name="Lalanne C."/>
            <person name="Gautier V."/>
            <person name="Ament-Velasquez S.L."/>
            <person name="Kruys A."/>
            <person name="Hutchinson M.I."/>
            <person name="Powell A.J."/>
            <person name="Barry K."/>
            <person name="Miller A.N."/>
            <person name="Grigoriev I.V."/>
            <person name="Debuchy R."/>
            <person name="Gladieux P."/>
            <person name="Hiltunen Thoren M."/>
            <person name="Johannesson H."/>
        </authorList>
    </citation>
    <scope>NUCLEOTIDE SEQUENCE</scope>
    <source>
        <strain evidence="8">PSN324</strain>
    </source>
</reference>
<name>A0AAV9HWS7_9PEZI</name>
<evidence type="ECO:0000256" key="1">
    <source>
        <dbReference type="ARBA" id="ARBA00004141"/>
    </source>
</evidence>
<dbReference type="EMBL" id="MU864953">
    <property type="protein sequence ID" value="KAK4463957.1"/>
    <property type="molecule type" value="Genomic_DNA"/>
</dbReference>
<feature type="transmembrane region" description="Helical" evidence="6">
    <location>
        <begin position="461"/>
        <end position="479"/>
    </location>
</feature>
<evidence type="ECO:0000313" key="9">
    <source>
        <dbReference type="Proteomes" id="UP001321749"/>
    </source>
</evidence>
<dbReference type="GO" id="GO:0005886">
    <property type="term" value="C:plasma membrane"/>
    <property type="evidence" value="ECO:0007669"/>
    <property type="project" value="TreeGrafter"/>
</dbReference>
<proteinExistence type="predicted"/>
<organism evidence="8 9">
    <name type="scientific">Cladorrhinum samala</name>
    <dbReference type="NCBI Taxonomy" id="585594"/>
    <lineage>
        <taxon>Eukaryota</taxon>
        <taxon>Fungi</taxon>
        <taxon>Dikarya</taxon>
        <taxon>Ascomycota</taxon>
        <taxon>Pezizomycotina</taxon>
        <taxon>Sordariomycetes</taxon>
        <taxon>Sordariomycetidae</taxon>
        <taxon>Sordariales</taxon>
        <taxon>Podosporaceae</taxon>
        <taxon>Cladorrhinum</taxon>
    </lineage>
</organism>
<gene>
    <name evidence="8" type="ORF">QBC42DRAFT_55488</name>
</gene>
<feature type="region of interest" description="Disordered" evidence="5">
    <location>
        <begin position="1"/>
        <end position="54"/>
    </location>
</feature>
<reference evidence="8" key="2">
    <citation type="submission" date="2023-06" db="EMBL/GenBank/DDBJ databases">
        <authorList>
            <consortium name="Lawrence Berkeley National Laboratory"/>
            <person name="Mondo S.J."/>
            <person name="Hensen N."/>
            <person name="Bonometti L."/>
            <person name="Westerberg I."/>
            <person name="Brannstrom I.O."/>
            <person name="Guillou S."/>
            <person name="Cros-Aarteil S."/>
            <person name="Calhoun S."/>
            <person name="Haridas S."/>
            <person name="Kuo A."/>
            <person name="Pangilinan J."/>
            <person name="Riley R."/>
            <person name="Labutti K."/>
            <person name="Andreopoulos B."/>
            <person name="Lipzen A."/>
            <person name="Chen C."/>
            <person name="Yanf M."/>
            <person name="Daum C."/>
            <person name="Ng V."/>
            <person name="Clum A."/>
            <person name="Steindorff A."/>
            <person name="Ohm R."/>
            <person name="Martin F."/>
            <person name="Silar P."/>
            <person name="Natvig D."/>
            <person name="Lalanne C."/>
            <person name="Gautier V."/>
            <person name="Ament-Velasquez S.L."/>
            <person name="Kruys A."/>
            <person name="Hutchinson M.I."/>
            <person name="Powell A.J."/>
            <person name="Barry K."/>
            <person name="Miller A.N."/>
            <person name="Grigoriev I.V."/>
            <person name="Debuchy R."/>
            <person name="Gladieux P."/>
            <person name="Thoren M.H."/>
            <person name="Johannesson H."/>
        </authorList>
    </citation>
    <scope>NUCLEOTIDE SEQUENCE</scope>
    <source>
        <strain evidence="8">PSN324</strain>
    </source>
</reference>